<feature type="compositionally biased region" description="Basic residues" evidence="1">
    <location>
        <begin position="179"/>
        <end position="196"/>
    </location>
</feature>
<dbReference type="AlphaFoldDB" id="A0A1K0GLT1"/>
<dbReference type="Proteomes" id="UP000179920">
    <property type="component" value="Chromosome III"/>
</dbReference>
<organism evidence="2 3">
    <name type="scientific">Ustilago bromivora</name>
    <dbReference type="NCBI Taxonomy" id="307758"/>
    <lineage>
        <taxon>Eukaryota</taxon>
        <taxon>Fungi</taxon>
        <taxon>Dikarya</taxon>
        <taxon>Basidiomycota</taxon>
        <taxon>Ustilaginomycotina</taxon>
        <taxon>Ustilaginomycetes</taxon>
        <taxon>Ustilaginales</taxon>
        <taxon>Ustilaginaceae</taxon>
        <taxon>Ustilago</taxon>
    </lineage>
</organism>
<proteinExistence type="predicted"/>
<dbReference type="EMBL" id="LT558119">
    <property type="protein sequence ID" value="SAM78486.1"/>
    <property type="molecule type" value="Genomic_DNA"/>
</dbReference>
<evidence type="ECO:0000313" key="2">
    <source>
        <dbReference type="EMBL" id="SAM78486.1"/>
    </source>
</evidence>
<dbReference type="OrthoDB" id="2555305at2759"/>
<name>A0A1K0GLT1_9BASI</name>
<evidence type="ECO:0000313" key="3">
    <source>
        <dbReference type="Proteomes" id="UP000179920"/>
    </source>
</evidence>
<reference evidence="3" key="1">
    <citation type="submission" date="2016-04" db="EMBL/GenBank/DDBJ databases">
        <authorList>
            <person name="Guldener U."/>
            <person name="Guldener U."/>
        </authorList>
    </citation>
    <scope>NUCLEOTIDE SEQUENCE [LARGE SCALE GENOMIC DNA]</scope>
    <source>
        <strain evidence="3">UB2112</strain>
    </source>
</reference>
<feature type="region of interest" description="Disordered" evidence="1">
    <location>
        <begin position="165"/>
        <end position="196"/>
    </location>
</feature>
<sequence length="345" mass="36474">MSFAPSPLPVPASSGACSIWARRMMTKSVPTSDTEVELNILSLLLDVPHASLDEKDLVTCPVSLRSRSSPWAFTPAASTASAGFSMTSSCSSLLAPTIQRCKSMDYLNQPDHLEMHTAQTAVRAALDVLQEPTLPRGLRICTTNNLAGMGRACLTAPLSPASPVSSAESCFSGSETNGRRKGRARMSQEKRKRLARRREREALLAALSQPNPSAFARGLQLQTHPDGFFSHSASSDGFGGFEGYEAFSTAISSRGSGMRFDLSSPALTNATASSAFGSIGTPCSSPIAPAHSGVQCSSPPTLVVQPPSPQCIRVVGVNNRSRIKQPESSNAYALCNNPSHLASVY</sequence>
<protein>
    <submittedName>
        <fullName evidence="2">Uncharacterized protein</fullName>
    </submittedName>
</protein>
<accession>A0A1K0GLT1</accession>
<gene>
    <name evidence="2" type="ORF">UBRO_02055</name>
</gene>
<evidence type="ECO:0000256" key="1">
    <source>
        <dbReference type="SAM" id="MobiDB-lite"/>
    </source>
</evidence>